<evidence type="ECO:0000256" key="7">
    <source>
        <dbReference type="ARBA" id="ARBA00023065"/>
    </source>
</evidence>
<comment type="subcellular location">
    <subcellularLocation>
        <location evidence="1 12">Cell outer membrane</location>
        <topology evidence="1 12">Multi-pass membrane protein</topology>
    </subcellularLocation>
</comment>
<sequence>MRISIIRVSGKCEFYNNRQIIMSITRKLLAISIAAIGQHAFAADAPEAPAGAAVSEQSVVVVTASLRNHTAASAPAFTTIVTEEDINKSPVNSLPDLLRDTVGVNNMTDSTGRDEIQIRGLGGKYTLMLVNGKRVSSGGALWRGGDFDFSSIPLSSIKRVEIVRGPMAALYGSDAIGGVVNIITKAPTREWKGSIGGEYRVVQPGEEGDQYRVSAAVSGALNDTFGLSLAGEFYDRDAWYATSKSDDTRPARLEEKRAANLNGTLTVKLAENQSLDIDASYNRDKRPRALFYYDYNAAWDWTTRDYREQEIERGTFGVTHKADWGWGNTTAFITKEHARIDDFNSRYNTPQERVLHEDNTYAKAYANFNWGINAVTAGIDLRRQVIKDGVTYLETGRISTDSKAFFVEDELALAPNLHLTLAGRFDDSNRFGNHFSPKSYLVWQGAGGLTVKGGISKAFKAPEAYQLSPEYRTVSCGGKCYLSGNANLQPETSTNYEAGFEIHRSGWDFTAVVFKNDVEDMIVATYDAAGPSRAWTNVAKAKTRGVELQGEVVLSPAFTVSGNYTHLKADYIDETGTEARLENRPENMGMVALNWKMTDRLRSSLSAHYTGKQFYLTQDLPGYTRVDLSLSAKVNRNLTVRTGVKNLTDVDLEKKNKAFDFFELGRNYYVSATYDF</sequence>
<evidence type="ECO:0000256" key="11">
    <source>
        <dbReference type="ARBA" id="ARBA00023237"/>
    </source>
</evidence>
<feature type="domain" description="TonB-dependent receptor plug" evidence="16">
    <location>
        <begin position="72"/>
        <end position="179"/>
    </location>
</feature>
<protein>
    <submittedName>
        <fullName evidence="17">TonB-dependent receptor</fullName>
    </submittedName>
</protein>
<proteinExistence type="inferred from homology"/>
<dbReference type="InterPro" id="IPR037066">
    <property type="entry name" value="Plug_dom_sf"/>
</dbReference>
<dbReference type="SUPFAM" id="SSF56935">
    <property type="entry name" value="Porins"/>
    <property type="match status" value="1"/>
</dbReference>
<dbReference type="AlphaFoldDB" id="A0A6I3T0H8"/>
<evidence type="ECO:0000313" key="17">
    <source>
        <dbReference type="EMBL" id="MTV53992.1"/>
    </source>
</evidence>
<keyword evidence="3 12" id="KW-0813">Transport</keyword>
<dbReference type="GO" id="GO:0015344">
    <property type="term" value="F:siderophore uptake transmembrane transporter activity"/>
    <property type="evidence" value="ECO:0007669"/>
    <property type="project" value="TreeGrafter"/>
</dbReference>
<comment type="similarity">
    <text evidence="2 12 13">Belongs to the TonB-dependent receptor family.</text>
</comment>
<keyword evidence="10 17" id="KW-0675">Receptor</keyword>
<name>A0A6I3T0H8_9BURK</name>
<dbReference type="Pfam" id="PF07715">
    <property type="entry name" value="Plug"/>
    <property type="match status" value="1"/>
</dbReference>
<evidence type="ECO:0000256" key="5">
    <source>
        <dbReference type="ARBA" id="ARBA00022692"/>
    </source>
</evidence>
<feature type="domain" description="TonB-dependent receptor-like beta-barrel" evidence="15">
    <location>
        <begin position="269"/>
        <end position="647"/>
    </location>
</feature>
<dbReference type="InterPro" id="IPR039426">
    <property type="entry name" value="TonB-dep_rcpt-like"/>
</dbReference>
<organism evidence="17 18">
    <name type="scientific">Pseudoduganella buxea</name>
    <dbReference type="NCBI Taxonomy" id="1949069"/>
    <lineage>
        <taxon>Bacteria</taxon>
        <taxon>Pseudomonadati</taxon>
        <taxon>Pseudomonadota</taxon>
        <taxon>Betaproteobacteria</taxon>
        <taxon>Burkholderiales</taxon>
        <taxon>Oxalobacteraceae</taxon>
        <taxon>Telluria group</taxon>
        <taxon>Pseudoduganella</taxon>
    </lineage>
</organism>
<dbReference type="GO" id="GO:0044718">
    <property type="term" value="P:siderophore transmembrane transport"/>
    <property type="evidence" value="ECO:0007669"/>
    <property type="project" value="TreeGrafter"/>
</dbReference>
<evidence type="ECO:0000256" key="8">
    <source>
        <dbReference type="ARBA" id="ARBA00023077"/>
    </source>
</evidence>
<comment type="caution">
    <text evidence="17">The sequence shown here is derived from an EMBL/GenBank/DDBJ whole genome shotgun (WGS) entry which is preliminary data.</text>
</comment>
<dbReference type="PROSITE" id="PS52016">
    <property type="entry name" value="TONB_DEPENDENT_REC_3"/>
    <property type="match status" value="1"/>
</dbReference>
<dbReference type="Gene3D" id="2.170.130.10">
    <property type="entry name" value="TonB-dependent receptor, plug domain"/>
    <property type="match status" value="1"/>
</dbReference>
<evidence type="ECO:0000256" key="13">
    <source>
        <dbReference type="RuleBase" id="RU003357"/>
    </source>
</evidence>
<dbReference type="InterPro" id="IPR000531">
    <property type="entry name" value="Beta-barrel_TonB"/>
</dbReference>
<dbReference type="PANTHER" id="PTHR30069">
    <property type="entry name" value="TONB-DEPENDENT OUTER MEMBRANE RECEPTOR"/>
    <property type="match status" value="1"/>
</dbReference>
<evidence type="ECO:0000256" key="6">
    <source>
        <dbReference type="ARBA" id="ARBA00022729"/>
    </source>
</evidence>
<dbReference type="InterPro" id="IPR012910">
    <property type="entry name" value="Plug_dom"/>
</dbReference>
<dbReference type="InterPro" id="IPR036942">
    <property type="entry name" value="Beta-barrel_TonB_sf"/>
</dbReference>
<keyword evidence="9 12" id="KW-0472">Membrane</keyword>
<dbReference type="EMBL" id="WNKZ01000040">
    <property type="protein sequence ID" value="MTV53992.1"/>
    <property type="molecule type" value="Genomic_DNA"/>
</dbReference>
<evidence type="ECO:0000256" key="9">
    <source>
        <dbReference type="ARBA" id="ARBA00023136"/>
    </source>
</evidence>
<gene>
    <name evidence="17" type="ORF">GM672_14770</name>
</gene>
<dbReference type="PANTHER" id="PTHR30069:SF53">
    <property type="entry name" value="COLICIN I RECEPTOR-RELATED"/>
    <property type="match status" value="1"/>
</dbReference>
<keyword evidence="7" id="KW-0406">Ion transport</keyword>
<keyword evidence="8 13" id="KW-0798">TonB box</keyword>
<dbReference type="Gene3D" id="2.40.170.20">
    <property type="entry name" value="TonB-dependent receptor, beta-barrel domain"/>
    <property type="match status" value="1"/>
</dbReference>
<evidence type="ECO:0000259" key="15">
    <source>
        <dbReference type="Pfam" id="PF00593"/>
    </source>
</evidence>
<dbReference type="GO" id="GO:0009279">
    <property type="term" value="C:cell outer membrane"/>
    <property type="evidence" value="ECO:0007669"/>
    <property type="project" value="UniProtKB-SubCell"/>
</dbReference>
<feature type="chain" id="PRO_5026007691" evidence="14">
    <location>
        <begin position="43"/>
        <end position="676"/>
    </location>
</feature>
<reference evidence="17 18" key="1">
    <citation type="submission" date="2019-11" db="EMBL/GenBank/DDBJ databases">
        <title>Type strains purchased from KCTC, JCM and DSMZ.</title>
        <authorList>
            <person name="Lu H."/>
        </authorList>
    </citation>
    <scope>NUCLEOTIDE SEQUENCE [LARGE SCALE GENOMIC DNA]</scope>
    <source>
        <strain evidence="17 18">KCTC 52429</strain>
    </source>
</reference>
<evidence type="ECO:0000313" key="18">
    <source>
        <dbReference type="Proteomes" id="UP000430634"/>
    </source>
</evidence>
<feature type="signal peptide" evidence="14">
    <location>
        <begin position="1"/>
        <end position="42"/>
    </location>
</feature>
<evidence type="ECO:0000259" key="16">
    <source>
        <dbReference type="Pfam" id="PF07715"/>
    </source>
</evidence>
<evidence type="ECO:0000256" key="4">
    <source>
        <dbReference type="ARBA" id="ARBA00022452"/>
    </source>
</evidence>
<evidence type="ECO:0000256" key="1">
    <source>
        <dbReference type="ARBA" id="ARBA00004571"/>
    </source>
</evidence>
<dbReference type="Proteomes" id="UP000430634">
    <property type="component" value="Unassembled WGS sequence"/>
</dbReference>
<evidence type="ECO:0000256" key="3">
    <source>
        <dbReference type="ARBA" id="ARBA00022448"/>
    </source>
</evidence>
<evidence type="ECO:0000256" key="12">
    <source>
        <dbReference type="PROSITE-ProRule" id="PRU01360"/>
    </source>
</evidence>
<keyword evidence="4 12" id="KW-1134">Transmembrane beta strand</keyword>
<dbReference type="Pfam" id="PF00593">
    <property type="entry name" value="TonB_dep_Rec_b-barrel"/>
    <property type="match status" value="1"/>
</dbReference>
<evidence type="ECO:0000256" key="10">
    <source>
        <dbReference type="ARBA" id="ARBA00023170"/>
    </source>
</evidence>
<dbReference type="CDD" id="cd01347">
    <property type="entry name" value="ligand_gated_channel"/>
    <property type="match status" value="1"/>
</dbReference>
<keyword evidence="11 12" id="KW-0998">Cell outer membrane</keyword>
<evidence type="ECO:0000256" key="2">
    <source>
        <dbReference type="ARBA" id="ARBA00009810"/>
    </source>
</evidence>
<accession>A0A6I3T0H8</accession>
<dbReference type="OrthoDB" id="183532at2"/>
<keyword evidence="5 12" id="KW-0812">Transmembrane</keyword>
<evidence type="ECO:0000256" key="14">
    <source>
        <dbReference type="SAM" id="SignalP"/>
    </source>
</evidence>
<keyword evidence="6 14" id="KW-0732">Signal</keyword>